<dbReference type="InterPro" id="IPR015943">
    <property type="entry name" value="WD40/YVTN_repeat-like_dom_sf"/>
</dbReference>
<organism evidence="2 3">
    <name type="scientific">Copranaerobaculum intestinale</name>
    <dbReference type="NCBI Taxonomy" id="2692629"/>
    <lineage>
        <taxon>Bacteria</taxon>
        <taxon>Bacillati</taxon>
        <taxon>Bacillota</taxon>
        <taxon>Erysipelotrichia</taxon>
        <taxon>Erysipelotrichales</taxon>
        <taxon>Erysipelotrichaceae</taxon>
        <taxon>Copranaerobaculum</taxon>
    </lineage>
</organism>
<dbReference type="EMBL" id="WUUQ01000002">
    <property type="protein sequence ID" value="MXQ73440.1"/>
    <property type="molecule type" value="Genomic_DNA"/>
</dbReference>
<comment type="caution">
    <text evidence="2">The sequence shown here is derived from an EMBL/GenBank/DDBJ whole genome shotgun (WGS) entry which is preliminary data.</text>
</comment>
<name>A0A6N8U6H4_9FIRM</name>
<protein>
    <submittedName>
        <fullName evidence="2">Beta-propeller fold lactonase family protein</fullName>
    </submittedName>
</protein>
<keyword evidence="3" id="KW-1185">Reference proteome</keyword>
<dbReference type="AlphaFoldDB" id="A0A6N8U6H4"/>
<accession>A0A6N8U6H4</accession>
<dbReference type="Pfam" id="PF10282">
    <property type="entry name" value="Lactonase"/>
    <property type="match status" value="1"/>
</dbReference>
<reference evidence="2 3" key="1">
    <citation type="submission" date="2019-12" db="EMBL/GenBank/DDBJ databases">
        <authorList>
            <person name="Yang R."/>
        </authorList>
    </citation>
    <scope>NUCLEOTIDE SEQUENCE [LARGE SCALE GENOMIC DNA]</scope>
    <source>
        <strain evidence="2 3">DONG20-135</strain>
    </source>
</reference>
<evidence type="ECO:0000313" key="3">
    <source>
        <dbReference type="Proteomes" id="UP000434036"/>
    </source>
</evidence>
<evidence type="ECO:0000256" key="1">
    <source>
        <dbReference type="ARBA" id="ARBA00005564"/>
    </source>
</evidence>
<proteinExistence type="inferred from homology"/>
<sequence>MITGFVGTYLSPRSKGLYRFQFDEQNLHFLEKQLFFEAEDVKYVSYMDGMLAFPCRRDQAQLICIQDQMVHAKESFEQDVAVYVVQDQQYIYTVNYHDGVLIRYEKADLKIDKKVFIQEEAGCHQVLLTKDRIIVPCRLLDALYIYDRRDLTLVQILNFPVGSGPRHGAVTADENTIYVISENTSELFLIHNEPTMKIVKQLTLSVKGRQWGGAAIRLSRDERFLYLSLRGSNQVAVVDTSKWQVIQRMDSHGDHPRDAALSPDEQYVFVINRTCGTMAVFSRNAENGRLQDLNREITIEQGVSIVFAEKEAFK</sequence>
<dbReference type="GO" id="GO:0017057">
    <property type="term" value="F:6-phosphogluconolactonase activity"/>
    <property type="evidence" value="ECO:0007669"/>
    <property type="project" value="TreeGrafter"/>
</dbReference>
<dbReference type="InterPro" id="IPR050282">
    <property type="entry name" value="Cycloisomerase_2"/>
</dbReference>
<dbReference type="SUPFAM" id="SSF51004">
    <property type="entry name" value="C-terminal (heme d1) domain of cytochrome cd1-nitrite reductase"/>
    <property type="match status" value="1"/>
</dbReference>
<evidence type="ECO:0000313" key="2">
    <source>
        <dbReference type="EMBL" id="MXQ73440.1"/>
    </source>
</evidence>
<reference evidence="2 3" key="2">
    <citation type="submission" date="2020-01" db="EMBL/GenBank/DDBJ databases">
        <title>Clostridiaceae sp. nov. isolated from the gut of human by culturomics.</title>
        <authorList>
            <person name="Chang Y."/>
        </authorList>
    </citation>
    <scope>NUCLEOTIDE SEQUENCE [LARGE SCALE GENOMIC DNA]</scope>
    <source>
        <strain evidence="2 3">DONG20-135</strain>
    </source>
</reference>
<dbReference type="Proteomes" id="UP000434036">
    <property type="component" value="Unassembled WGS sequence"/>
</dbReference>
<dbReference type="PANTHER" id="PTHR30344:SF1">
    <property type="entry name" value="6-PHOSPHOGLUCONOLACTONASE"/>
    <property type="match status" value="1"/>
</dbReference>
<dbReference type="InterPro" id="IPR019405">
    <property type="entry name" value="Lactonase_7-beta_prop"/>
</dbReference>
<dbReference type="RefSeq" id="WP_160624896.1">
    <property type="nucleotide sequence ID" value="NZ_WUUQ01000002.1"/>
</dbReference>
<dbReference type="PANTHER" id="PTHR30344">
    <property type="entry name" value="6-PHOSPHOGLUCONOLACTONASE-RELATED"/>
    <property type="match status" value="1"/>
</dbReference>
<gene>
    <name evidence="2" type="ORF">GSF08_05785</name>
</gene>
<dbReference type="Gene3D" id="2.130.10.10">
    <property type="entry name" value="YVTN repeat-like/Quinoprotein amine dehydrogenase"/>
    <property type="match status" value="1"/>
</dbReference>
<dbReference type="InterPro" id="IPR011048">
    <property type="entry name" value="Haem_d1_sf"/>
</dbReference>
<comment type="similarity">
    <text evidence="1">Belongs to the cycloisomerase 2 family.</text>
</comment>